<dbReference type="AlphaFoldDB" id="A0AAD9JBV1"/>
<accession>A0AAD9JBV1</accession>
<protein>
    <submittedName>
        <fullName evidence="1">Uncharacterized protein</fullName>
    </submittedName>
</protein>
<proteinExistence type="predicted"/>
<comment type="caution">
    <text evidence="1">The sequence shown here is derived from an EMBL/GenBank/DDBJ whole genome shotgun (WGS) entry which is preliminary data.</text>
</comment>
<organism evidence="1 2">
    <name type="scientific">Paralvinella palmiformis</name>
    <dbReference type="NCBI Taxonomy" id="53620"/>
    <lineage>
        <taxon>Eukaryota</taxon>
        <taxon>Metazoa</taxon>
        <taxon>Spiralia</taxon>
        <taxon>Lophotrochozoa</taxon>
        <taxon>Annelida</taxon>
        <taxon>Polychaeta</taxon>
        <taxon>Sedentaria</taxon>
        <taxon>Canalipalpata</taxon>
        <taxon>Terebellida</taxon>
        <taxon>Terebelliformia</taxon>
        <taxon>Alvinellidae</taxon>
        <taxon>Paralvinella</taxon>
    </lineage>
</organism>
<dbReference type="Proteomes" id="UP001208570">
    <property type="component" value="Unassembled WGS sequence"/>
</dbReference>
<evidence type="ECO:0000313" key="1">
    <source>
        <dbReference type="EMBL" id="KAK2150327.1"/>
    </source>
</evidence>
<sequence>MLGCMYRIPTSSPGNDDKFPKHESNSRGPSQVIFMRYFNNPEIDWNTKTTDKGIYHRSQLFLDAVRDACLIQRIYTPTRCRYGQNLTSSSQVKTTWLAMWSTMQDGFEWPCNH</sequence>
<gene>
    <name evidence="1" type="ORF">LSH36_412g02055</name>
</gene>
<dbReference type="EMBL" id="JAODUP010000412">
    <property type="protein sequence ID" value="KAK2150327.1"/>
    <property type="molecule type" value="Genomic_DNA"/>
</dbReference>
<name>A0AAD9JBV1_9ANNE</name>
<keyword evidence="2" id="KW-1185">Reference proteome</keyword>
<reference evidence="1" key="1">
    <citation type="journal article" date="2023" name="Mol. Biol. Evol.">
        <title>Third-Generation Sequencing Reveals the Adaptive Role of the Epigenome in Three Deep-Sea Polychaetes.</title>
        <authorList>
            <person name="Perez M."/>
            <person name="Aroh O."/>
            <person name="Sun Y."/>
            <person name="Lan Y."/>
            <person name="Juniper S.K."/>
            <person name="Young C.R."/>
            <person name="Angers B."/>
            <person name="Qian P.Y."/>
        </authorList>
    </citation>
    <scope>NUCLEOTIDE SEQUENCE</scope>
    <source>
        <strain evidence="1">P08H-3</strain>
    </source>
</reference>
<evidence type="ECO:0000313" key="2">
    <source>
        <dbReference type="Proteomes" id="UP001208570"/>
    </source>
</evidence>